<accession>A0ABY8PN02</accession>
<evidence type="ECO:0000313" key="2">
    <source>
        <dbReference type="Proteomes" id="UP001232493"/>
    </source>
</evidence>
<dbReference type="RefSeq" id="WP_280997351.1">
    <property type="nucleotide sequence ID" value="NZ_CP069362.1"/>
</dbReference>
<reference evidence="1 2" key="1">
    <citation type="submission" date="2021-02" db="EMBL/GenBank/DDBJ databases">
        <title>Characterization of Marinitoga sp. nov. str. BP5-C20A.</title>
        <authorList>
            <person name="Erauso G."/>
            <person name="Postec A."/>
        </authorList>
    </citation>
    <scope>NUCLEOTIDE SEQUENCE [LARGE SCALE GENOMIC DNA]</scope>
    <source>
        <strain evidence="1 2">BP5-C20A</strain>
    </source>
</reference>
<gene>
    <name evidence="1" type="ORF">JRV97_06470</name>
</gene>
<organism evidence="1 2">
    <name type="scientific">Marinitoga aeolica</name>
    <dbReference type="NCBI Taxonomy" id="2809031"/>
    <lineage>
        <taxon>Bacteria</taxon>
        <taxon>Thermotogati</taxon>
        <taxon>Thermotogota</taxon>
        <taxon>Thermotogae</taxon>
        <taxon>Petrotogales</taxon>
        <taxon>Petrotogaceae</taxon>
        <taxon>Marinitoga</taxon>
    </lineage>
</organism>
<sequence>MYKKIIFLIVFFTFIFSVINARTLKEILDSGYLIIGIRNIPSDVVYQPDIPNKPGFCYELAKSFADYLNVDMKIKIVNYFSDYWTKNGKNMLKNNLSGIPDIYNSIDIVADIITVTDQRKKLVKMIPFIENAELFFTRKSENISSYNDFKGKKIITAETYNFYTTLINELNKRKLHYIINKISIDNDKIIFLEPYKKPSKNDVEILLIPEGIKFNRYAFYYQVILKNADISILDSFSFFSKIFNTYTFKENLKPLFIANNIGYLAFCTSPKTLELNAVLGNFMSLFKETEKFNLLFKKYIGINYYDYLDILKRTR</sequence>
<dbReference type="EMBL" id="CP069362">
    <property type="protein sequence ID" value="WGS64022.1"/>
    <property type="molecule type" value="Genomic_DNA"/>
</dbReference>
<dbReference type="SUPFAM" id="SSF53850">
    <property type="entry name" value="Periplasmic binding protein-like II"/>
    <property type="match status" value="1"/>
</dbReference>
<protein>
    <submittedName>
        <fullName evidence="1">Transporter substrate-binding domain-containing protein</fullName>
    </submittedName>
</protein>
<dbReference type="Gene3D" id="3.40.190.10">
    <property type="entry name" value="Periplasmic binding protein-like II"/>
    <property type="match status" value="1"/>
</dbReference>
<keyword evidence="2" id="KW-1185">Reference proteome</keyword>
<evidence type="ECO:0000313" key="1">
    <source>
        <dbReference type="EMBL" id="WGS64022.1"/>
    </source>
</evidence>
<dbReference type="Proteomes" id="UP001232493">
    <property type="component" value="Chromosome"/>
</dbReference>
<dbReference type="PANTHER" id="PTHR35936:SF17">
    <property type="entry name" value="ARGININE-BINDING EXTRACELLULAR PROTEIN ARTP"/>
    <property type="match status" value="1"/>
</dbReference>
<dbReference type="PANTHER" id="PTHR35936">
    <property type="entry name" value="MEMBRANE-BOUND LYTIC MUREIN TRANSGLYCOSYLASE F"/>
    <property type="match status" value="1"/>
</dbReference>
<name>A0ABY8PN02_9BACT</name>
<proteinExistence type="predicted"/>